<organism evidence="1 2">
    <name type="scientific">Nocardia albiluteola</name>
    <dbReference type="NCBI Taxonomy" id="2842303"/>
    <lineage>
        <taxon>Bacteria</taxon>
        <taxon>Bacillati</taxon>
        <taxon>Actinomycetota</taxon>
        <taxon>Actinomycetes</taxon>
        <taxon>Mycobacteriales</taxon>
        <taxon>Nocardiaceae</taxon>
        <taxon>Nocardia</taxon>
    </lineage>
</organism>
<dbReference type="EMBL" id="JAHKNI010000015">
    <property type="protein sequence ID" value="MBU3066553.1"/>
    <property type="molecule type" value="Genomic_DNA"/>
</dbReference>
<evidence type="ECO:0000313" key="2">
    <source>
        <dbReference type="Proteomes" id="UP000733379"/>
    </source>
</evidence>
<protein>
    <submittedName>
        <fullName evidence="1">Uncharacterized protein</fullName>
    </submittedName>
</protein>
<dbReference type="Proteomes" id="UP000733379">
    <property type="component" value="Unassembled WGS sequence"/>
</dbReference>
<name>A0ABS6BBG3_9NOCA</name>
<evidence type="ECO:0000313" key="1">
    <source>
        <dbReference type="EMBL" id="MBU3066553.1"/>
    </source>
</evidence>
<reference evidence="1 2" key="1">
    <citation type="submission" date="2021-06" db="EMBL/GenBank/DDBJ databases">
        <title>Actinomycetes sequencing.</title>
        <authorList>
            <person name="Shan Q."/>
        </authorList>
    </citation>
    <scope>NUCLEOTIDE SEQUENCE [LARGE SCALE GENOMIC DNA]</scope>
    <source>
        <strain evidence="1 2">NEAU-G5</strain>
    </source>
</reference>
<proteinExistence type="predicted"/>
<comment type="caution">
    <text evidence="1">The sequence shown here is derived from an EMBL/GenBank/DDBJ whole genome shotgun (WGS) entry which is preliminary data.</text>
</comment>
<gene>
    <name evidence="1" type="ORF">KO481_34175</name>
</gene>
<keyword evidence="2" id="KW-1185">Reference proteome</keyword>
<accession>A0ABS6BBG3</accession>
<dbReference type="RefSeq" id="WP_215922637.1">
    <property type="nucleotide sequence ID" value="NZ_JAHKNI010000015.1"/>
</dbReference>
<sequence>MSPRAAPGTPLPEQLRRYALEALHNPDGIRLLASNGLEYVRDPAAPTELSSGAG</sequence>